<dbReference type="SUPFAM" id="SSF48264">
    <property type="entry name" value="Cytochrome P450"/>
    <property type="match status" value="1"/>
</dbReference>
<evidence type="ECO:0000313" key="15">
    <source>
        <dbReference type="EMBL" id="KAK9133634.1"/>
    </source>
</evidence>
<dbReference type="InterPro" id="IPR001128">
    <property type="entry name" value="Cyt_P450"/>
</dbReference>
<dbReference type="Pfam" id="PF00067">
    <property type="entry name" value="p450"/>
    <property type="match status" value="1"/>
</dbReference>
<comment type="subcellular location">
    <subcellularLocation>
        <location evidence="2">Membrane</location>
        <topology evidence="2">Single-pass membrane protein</topology>
    </subcellularLocation>
</comment>
<keyword evidence="7 14" id="KW-1133">Transmembrane helix</keyword>
<evidence type="ECO:0000256" key="13">
    <source>
        <dbReference type="RuleBase" id="RU000461"/>
    </source>
</evidence>
<dbReference type="PROSITE" id="PS00086">
    <property type="entry name" value="CYTOCHROME_P450"/>
    <property type="match status" value="1"/>
</dbReference>
<evidence type="ECO:0000256" key="2">
    <source>
        <dbReference type="ARBA" id="ARBA00004167"/>
    </source>
</evidence>
<evidence type="ECO:0000313" key="16">
    <source>
        <dbReference type="Proteomes" id="UP001419268"/>
    </source>
</evidence>
<evidence type="ECO:0000256" key="8">
    <source>
        <dbReference type="ARBA" id="ARBA00023002"/>
    </source>
</evidence>
<keyword evidence="16" id="KW-1185">Reference proteome</keyword>
<dbReference type="Proteomes" id="UP001419268">
    <property type="component" value="Unassembled WGS sequence"/>
</dbReference>
<dbReference type="PRINTS" id="PR00463">
    <property type="entry name" value="EP450I"/>
</dbReference>
<keyword evidence="9 12" id="KW-0408">Iron</keyword>
<evidence type="ECO:0008006" key="17">
    <source>
        <dbReference type="Google" id="ProtNLM"/>
    </source>
</evidence>
<dbReference type="FunFam" id="1.10.630.10:FF:000126">
    <property type="entry name" value="Predicted protein"/>
    <property type="match status" value="1"/>
</dbReference>
<dbReference type="GO" id="GO:0004497">
    <property type="term" value="F:monooxygenase activity"/>
    <property type="evidence" value="ECO:0007669"/>
    <property type="project" value="UniProtKB-KW"/>
</dbReference>
<keyword evidence="5 14" id="KW-0812">Transmembrane</keyword>
<dbReference type="GO" id="GO:0016705">
    <property type="term" value="F:oxidoreductase activity, acting on paired donors, with incorporation or reduction of molecular oxygen"/>
    <property type="evidence" value="ECO:0007669"/>
    <property type="project" value="InterPro"/>
</dbReference>
<dbReference type="AlphaFoldDB" id="A0AAP0JGH7"/>
<protein>
    <recommendedName>
        <fullName evidence="17">Cytochrome P450</fullName>
    </recommendedName>
</protein>
<organism evidence="15 16">
    <name type="scientific">Stephania cephalantha</name>
    <dbReference type="NCBI Taxonomy" id="152367"/>
    <lineage>
        <taxon>Eukaryota</taxon>
        <taxon>Viridiplantae</taxon>
        <taxon>Streptophyta</taxon>
        <taxon>Embryophyta</taxon>
        <taxon>Tracheophyta</taxon>
        <taxon>Spermatophyta</taxon>
        <taxon>Magnoliopsida</taxon>
        <taxon>Ranunculales</taxon>
        <taxon>Menispermaceae</taxon>
        <taxon>Menispermoideae</taxon>
        <taxon>Cissampelideae</taxon>
        <taxon>Stephania</taxon>
    </lineage>
</organism>
<evidence type="ECO:0000256" key="1">
    <source>
        <dbReference type="ARBA" id="ARBA00001971"/>
    </source>
</evidence>
<dbReference type="GO" id="GO:0020037">
    <property type="term" value="F:heme binding"/>
    <property type="evidence" value="ECO:0007669"/>
    <property type="project" value="InterPro"/>
</dbReference>
<comment type="cofactor">
    <cofactor evidence="1 12">
        <name>heme</name>
        <dbReference type="ChEBI" id="CHEBI:30413"/>
    </cofactor>
</comment>
<evidence type="ECO:0000256" key="10">
    <source>
        <dbReference type="ARBA" id="ARBA00023033"/>
    </source>
</evidence>
<evidence type="ECO:0000256" key="11">
    <source>
        <dbReference type="ARBA" id="ARBA00023136"/>
    </source>
</evidence>
<feature type="binding site" description="axial binding residue" evidence="12">
    <location>
        <position position="289"/>
    </location>
    <ligand>
        <name>heme</name>
        <dbReference type="ChEBI" id="CHEBI:30413"/>
    </ligand>
    <ligandPart>
        <name>Fe</name>
        <dbReference type="ChEBI" id="CHEBI:18248"/>
    </ligandPart>
</feature>
<proteinExistence type="inferred from homology"/>
<evidence type="ECO:0000256" key="7">
    <source>
        <dbReference type="ARBA" id="ARBA00022989"/>
    </source>
</evidence>
<accession>A0AAP0JGH7</accession>
<evidence type="ECO:0000256" key="5">
    <source>
        <dbReference type="ARBA" id="ARBA00022692"/>
    </source>
</evidence>
<dbReference type="PRINTS" id="PR00385">
    <property type="entry name" value="P450"/>
</dbReference>
<dbReference type="InterPro" id="IPR036396">
    <property type="entry name" value="Cyt_P450_sf"/>
</dbReference>
<dbReference type="EMBL" id="JBBNAG010000005">
    <property type="protein sequence ID" value="KAK9133634.1"/>
    <property type="molecule type" value="Genomic_DNA"/>
</dbReference>
<dbReference type="GO" id="GO:0005506">
    <property type="term" value="F:iron ion binding"/>
    <property type="evidence" value="ECO:0007669"/>
    <property type="project" value="InterPro"/>
</dbReference>
<dbReference type="CDD" id="cd11072">
    <property type="entry name" value="CYP71-like"/>
    <property type="match status" value="1"/>
</dbReference>
<keyword evidence="10 13" id="KW-0503">Monooxygenase</keyword>
<comment type="similarity">
    <text evidence="3 13">Belongs to the cytochrome P450 family.</text>
</comment>
<keyword evidence="6 12" id="KW-0479">Metal-binding</keyword>
<evidence type="ECO:0000256" key="14">
    <source>
        <dbReference type="SAM" id="Phobius"/>
    </source>
</evidence>
<evidence type="ECO:0000256" key="6">
    <source>
        <dbReference type="ARBA" id="ARBA00022723"/>
    </source>
</evidence>
<keyword evidence="11 14" id="KW-0472">Membrane</keyword>
<dbReference type="InterPro" id="IPR002401">
    <property type="entry name" value="Cyt_P450_E_grp-I"/>
</dbReference>
<evidence type="ECO:0000256" key="12">
    <source>
        <dbReference type="PIRSR" id="PIRSR602401-1"/>
    </source>
</evidence>
<evidence type="ECO:0000256" key="4">
    <source>
        <dbReference type="ARBA" id="ARBA00022617"/>
    </source>
</evidence>
<comment type="caution">
    <text evidence="15">The sequence shown here is derived from an EMBL/GenBank/DDBJ whole genome shotgun (WGS) entry which is preliminary data.</text>
</comment>
<evidence type="ECO:0000256" key="9">
    <source>
        <dbReference type="ARBA" id="ARBA00023004"/>
    </source>
</evidence>
<dbReference type="PANTHER" id="PTHR47956:SF5">
    <property type="entry name" value="CYTOCHROME P450 71B25-RELATED"/>
    <property type="match status" value="1"/>
</dbReference>
<dbReference type="GO" id="GO:0044550">
    <property type="term" value="P:secondary metabolite biosynthetic process"/>
    <property type="evidence" value="ECO:0007669"/>
    <property type="project" value="UniProtKB-ARBA"/>
</dbReference>
<keyword evidence="8 13" id="KW-0560">Oxidoreductase</keyword>
<keyword evidence="4 12" id="KW-0349">Heme</keyword>
<gene>
    <name evidence="15" type="ORF">Scep_013162</name>
</gene>
<name>A0AAP0JGH7_9MAGN</name>
<dbReference type="GO" id="GO:0016020">
    <property type="term" value="C:membrane"/>
    <property type="evidence" value="ECO:0007669"/>
    <property type="project" value="UniProtKB-SubCell"/>
</dbReference>
<dbReference type="InterPro" id="IPR017972">
    <property type="entry name" value="Cyt_P450_CS"/>
</dbReference>
<dbReference type="PANTHER" id="PTHR47956">
    <property type="entry name" value="CYTOCHROME P450 71B11-RELATED"/>
    <property type="match status" value="1"/>
</dbReference>
<dbReference type="InterPro" id="IPR050193">
    <property type="entry name" value="Cytochrome_P450_71"/>
</dbReference>
<evidence type="ECO:0000256" key="3">
    <source>
        <dbReference type="ARBA" id="ARBA00010617"/>
    </source>
</evidence>
<sequence>MVDSISKSCSSSRPVDLIEELLCMATKMIFRIAFGKSYEGGAFDGIKFTEVVHEATAMLGSFSASDFYQSSLITRVIDVITGLKGRLESCFRSFDKFYQDIIDDHLERADKGEGEQDIIDVLIGIMRDQSSSFHITVDHIKALLMNIFLGGVDTSSIVVVWAMAELARKPELMKKAQVEIRTSVGKKGKVEESDLEQLLYLKMVVKETLRLHPPAPLLAPRECMNHCKVNGYDISPGTRVMVNVWAIGRNHEYWNDPNEFCPERFDDSLIDYKGQHFEFLPFGSGRRICPGMTMGMLNAELALANLLYCFDWELAGGMNVEDIDTDEGFGITLHKKSPLLLVPLKFNW</sequence>
<feature type="transmembrane region" description="Helical" evidence="14">
    <location>
        <begin position="143"/>
        <end position="164"/>
    </location>
</feature>
<dbReference type="Gene3D" id="1.10.630.10">
    <property type="entry name" value="Cytochrome P450"/>
    <property type="match status" value="1"/>
</dbReference>
<reference evidence="15 16" key="1">
    <citation type="submission" date="2024-01" db="EMBL/GenBank/DDBJ databases">
        <title>Genome assemblies of Stephania.</title>
        <authorList>
            <person name="Yang L."/>
        </authorList>
    </citation>
    <scope>NUCLEOTIDE SEQUENCE [LARGE SCALE GENOMIC DNA]</scope>
    <source>
        <strain evidence="15">JXDWG</strain>
        <tissue evidence="15">Leaf</tissue>
    </source>
</reference>